<name>A0A4R8VH99_9MICO</name>
<evidence type="ECO:0000313" key="2">
    <source>
        <dbReference type="EMBL" id="SDN64719.1"/>
    </source>
</evidence>
<feature type="transmembrane region" description="Helical" evidence="1">
    <location>
        <begin position="44"/>
        <end position="66"/>
    </location>
</feature>
<proteinExistence type="predicted"/>
<keyword evidence="1" id="KW-1133">Transmembrane helix</keyword>
<protein>
    <submittedName>
        <fullName evidence="2">Uncharacterized protein</fullName>
    </submittedName>
</protein>
<evidence type="ECO:0000313" key="4">
    <source>
        <dbReference type="Proteomes" id="UP000199639"/>
    </source>
</evidence>
<evidence type="ECO:0000256" key="1">
    <source>
        <dbReference type="SAM" id="Phobius"/>
    </source>
</evidence>
<gene>
    <name evidence="3" type="ORF">E3O21_02585</name>
    <name evidence="2" type="ORF">SAMN05216368_106211</name>
</gene>
<dbReference type="AlphaFoldDB" id="A0A4R8VH99"/>
<feature type="transmembrane region" description="Helical" evidence="1">
    <location>
        <begin position="97"/>
        <end position="122"/>
    </location>
</feature>
<keyword evidence="1" id="KW-0472">Membrane</keyword>
<accession>A0A4R8VH99</accession>
<dbReference type="EMBL" id="SOFD01000005">
    <property type="protein sequence ID" value="TFB81702.1"/>
    <property type="molecule type" value="Genomic_DNA"/>
</dbReference>
<reference evidence="3 5" key="2">
    <citation type="submission" date="2019-03" db="EMBL/GenBank/DDBJ databases">
        <title>Genomics of glacier-inhabiting Cryobacterium strains.</title>
        <authorList>
            <person name="Liu Q."/>
            <person name="Xin Y.-H."/>
        </authorList>
    </citation>
    <scope>NUCLEOTIDE SEQUENCE [LARGE SCALE GENOMIC DNA]</scope>
    <source>
        <strain evidence="3 5">Hh8</strain>
    </source>
</reference>
<keyword evidence="5" id="KW-1185">Reference proteome</keyword>
<dbReference type="Proteomes" id="UP000298252">
    <property type="component" value="Unassembled WGS sequence"/>
</dbReference>
<feature type="transmembrane region" description="Helical" evidence="1">
    <location>
        <begin position="21"/>
        <end position="38"/>
    </location>
</feature>
<evidence type="ECO:0000313" key="3">
    <source>
        <dbReference type="EMBL" id="TFB81702.1"/>
    </source>
</evidence>
<dbReference type="STRING" id="1424659.SAMN05216368_106211"/>
<organism evidence="2 4">
    <name type="scientific">Cryobacterium flavum</name>
    <dbReference type="NCBI Taxonomy" id="1424659"/>
    <lineage>
        <taxon>Bacteria</taxon>
        <taxon>Bacillati</taxon>
        <taxon>Actinomycetota</taxon>
        <taxon>Actinomycetes</taxon>
        <taxon>Micrococcales</taxon>
        <taxon>Microbacteriaceae</taxon>
        <taxon>Cryobacterium</taxon>
    </lineage>
</organism>
<feature type="transmembrane region" description="Helical" evidence="1">
    <location>
        <begin position="73"/>
        <end position="91"/>
    </location>
</feature>
<dbReference type="EMBL" id="FNIB01000006">
    <property type="protein sequence ID" value="SDN64719.1"/>
    <property type="molecule type" value="Genomic_DNA"/>
</dbReference>
<sequence>MNAPNGTAPVRVPRALSWRTRGLLVAGFTALSALFSLVDYTPLHFVSVNLIQGLLLVGLAALAALGCVLRMPVLLLVAGAILIVAGLVRLVTYAQTIGIIAGSVNAAALMVGFGAALVAIWITSRPMPSTV</sequence>
<dbReference type="RefSeq" id="WP_092340711.1">
    <property type="nucleotide sequence ID" value="NZ_FNIB01000006.1"/>
</dbReference>
<evidence type="ECO:0000313" key="5">
    <source>
        <dbReference type="Proteomes" id="UP000298252"/>
    </source>
</evidence>
<reference evidence="2 4" key="1">
    <citation type="submission" date="2016-10" db="EMBL/GenBank/DDBJ databases">
        <authorList>
            <person name="Varghese N."/>
            <person name="Submissions S."/>
        </authorList>
    </citation>
    <scope>NUCLEOTIDE SEQUENCE [LARGE SCALE GENOMIC DNA]</scope>
    <source>
        <strain evidence="2 4">CGMCC 1.11215</strain>
    </source>
</reference>
<dbReference type="Proteomes" id="UP000199639">
    <property type="component" value="Unassembled WGS sequence"/>
</dbReference>
<keyword evidence="1" id="KW-0812">Transmembrane</keyword>